<feature type="compositionally biased region" description="Low complexity" evidence="1">
    <location>
        <begin position="494"/>
        <end position="511"/>
    </location>
</feature>
<feature type="transmembrane region" description="Helical" evidence="2">
    <location>
        <begin position="52"/>
        <end position="74"/>
    </location>
</feature>
<feature type="transmembrane region" description="Helical" evidence="2">
    <location>
        <begin position="86"/>
        <end position="105"/>
    </location>
</feature>
<dbReference type="Proteomes" id="UP000789508">
    <property type="component" value="Unassembled WGS sequence"/>
</dbReference>
<dbReference type="InterPro" id="IPR050949">
    <property type="entry name" value="GPCR_Fz/Smo-like"/>
</dbReference>
<dbReference type="PANTHER" id="PTHR31787:SF15">
    <property type="entry name" value="FRIZZLED AND SMOOTHENED-LIKE PROTEIN P-RELATED"/>
    <property type="match status" value="1"/>
</dbReference>
<dbReference type="OrthoDB" id="26203at2759"/>
<feature type="transmembrane region" description="Helical" evidence="2">
    <location>
        <begin position="337"/>
        <end position="356"/>
    </location>
</feature>
<comment type="caution">
    <text evidence="3">The sequence shown here is derived from an EMBL/GenBank/DDBJ whole genome shotgun (WGS) entry which is preliminary data.</text>
</comment>
<dbReference type="EMBL" id="CAJVPS010000877">
    <property type="protein sequence ID" value="CAG8513077.1"/>
    <property type="molecule type" value="Genomic_DNA"/>
</dbReference>
<reference evidence="3" key="1">
    <citation type="submission" date="2021-06" db="EMBL/GenBank/DDBJ databases">
        <authorList>
            <person name="Kallberg Y."/>
            <person name="Tangrot J."/>
            <person name="Rosling A."/>
        </authorList>
    </citation>
    <scope>NUCLEOTIDE SEQUENCE</scope>
    <source>
        <strain evidence="3">FL130A</strain>
    </source>
</reference>
<dbReference type="AlphaFoldDB" id="A0A9N9F635"/>
<feature type="transmembrane region" description="Helical" evidence="2">
    <location>
        <begin position="208"/>
        <end position="229"/>
    </location>
</feature>
<accession>A0A9N9F635</accession>
<sequence length="649" mass="72993">MNFNNQTNEGCPSPLLPSNGKELDTCFNDCCLPCPFPDNFYRTGTLDRAYKIFSSLGIVSFFLMLFLAVNFMMLPSAKRNPTTKQILLPFALSVCIFTFEGFFTVQQQESQCHSEIEQATIHNNGYCATQAFFELSGAYAIACWSSLLIVHLHLLSVWRCEVITRNIKFFHVIIWTIVILSGVIPMSLDTIASGNICFLDRSANSAFYYPLSFIYVVFILHLATCIYMANITIRANWRSDPHVDVVSSVRLSLTEAQRTILHVKTILRMQWRAIIGGLLMIALYLFDMIYFVHLYPTKIDTSSDWYLSWRDCIYENHSQDECVSKVSGFLPSYSIKIFMLFINRCAGIVIFIIFAAKKGFLTELYQVITGQYSSNAGSRRYNPSFASFGDYNIRPRSVTPNEKRNTNSQLATPELALTSSSLSSSKNSNTLPLLQITLPPLQFDEISNILGPPPRSSTRSSSPTPTDRSFTQTSSISAPFSPKSPNRMSFPIETLSGSTRSSISSDHTSLSNDQFSPVLLTPFKMHNLHAPSMARASFGIADSPPSGVKRVSFASSQNTIESNDDVHASDESKKRHFIDITEMIQSDVPTSFKTINEEQGETEKDRGERTLTFGLEEEKKWDECLQRMLDEAAEKAAEKTVTIHIPDDY</sequence>
<feature type="transmembrane region" description="Helical" evidence="2">
    <location>
        <begin position="169"/>
        <end position="188"/>
    </location>
</feature>
<feature type="transmembrane region" description="Helical" evidence="2">
    <location>
        <begin position="138"/>
        <end position="157"/>
    </location>
</feature>
<feature type="compositionally biased region" description="Low complexity" evidence="1">
    <location>
        <begin position="456"/>
        <end position="469"/>
    </location>
</feature>
<keyword evidence="2" id="KW-1133">Transmembrane helix</keyword>
<proteinExistence type="predicted"/>
<dbReference type="PANTHER" id="PTHR31787">
    <property type="entry name" value="G-PROTEIN-COUPLED RECEPTOR GPCR FAMILY PROTEIN"/>
    <property type="match status" value="1"/>
</dbReference>
<protein>
    <submittedName>
        <fullName evidence="3">13974_t:CDS:1</fullName>
    </submittedName>
</protein>
<gene>
    <name evidence="3" type="ORF">ALEPTO_LOCUS4075</name>
</gene>
<name>A0A9N9F635_9GLOM</name>
<keyword evidence="2" id="KW-0812">Transmembrane</keyword>
<feature type="compositionally biased region" description="Polar residues" evidence="1">
    <location>
        <begin position="470"/>
        <end position="487"/>
    </location>
</feature>
<evidence type="ECO:0000313" key="3">
    <source>
        <dbReference type="EMBL" id="CAG8513077.1"/>
    </source>
</evidence>
<evidence type="ECO:0000313" key="4">
    <source>
        <dbReference type="Proteomes" id="UP000789508"/>
    </source>
</evidence>
<evidence type="ECO:0000256" key="1">
    <source>
        <dbReference type="SAM" id="MobiDB-lite"/>
    </source>
</evidence>
<keyword evidence="4" id="KW-1185">Reference proteome</keyword>
<evidence type="ECO:0000256" key="2">
    <source>
        <dbReference type="SAM" id="Phobius"/>
    </source>
</evidence>
<feature type="region of interest" description="Disordered" evidence="1">
    <location>
        <begin position="445"/>
        <end position="511"/>
    </location>
</feature>
<organism evidence="3 4">
    <name type="scientific">Ambispora leptoticha</name>
    <dbReference type="NCBI Taxonomy" id="144679"/>
    <lineage>
        <taxon>Eukaryota</taxon>
        <taxon>Fungi</taxon>
        <taxon>Fungi incertae sedis</taxon>
        <taxon>Mucoromycota</taxon>
        <taxon>Glomeromycotina</taxon>
        <taxon>Glomeromycetes</taxon>
        <taxon>Archaeosporales</taxon>
        <taxon>Ambisporaceae</taxon>
        <taxon>Ambispora</taxon>
    </lineage>
</organism>
<feature type="transmembrane region" description="Helical" evidence="2">
    <location>
        <begin position="273"/>
        <end position="295"/>
    </location>
</feature>
<keyword evidence="2" id="KW-0472">Membrane</keyword>